<name>A0A8S9LZM5_BRACR</name>
<accession>A0A8S9LZM5</accession>
<proteinExistence type="predicted"/>
<protein>
    <submittedName>
        <fullName evidence="1">Uncharacterized protein</fullName>
    </submittedName>
</protein>
<organism evidence="1">
    <name type="scientific">Brassica cretica</name>
    <name type="common">Mustard</name>
    <dbReference type="NCBI Taxonomy" id="69181"/>
    <lineage>
        <taxon>Eukaryota</taxon>
        <taxon>Viridiplantae</taxon>
        <taxon>Streptophyta</taxon>
        <taxon>Embryophyta</taxon>
        <taxon>Tracheophyta</taxon>
        <taxon>Spermatophyta</taxon>
        <taxon>Magnoliopsida</taxon>
        <taxon>eudicotyledons</taxon>
        <taxon>Gunneridae</taxon>
        <taxon>Pentapetalae</taxon>
        <taxon>rosids</taxon>
        <taxon>malvids</taxon>
        <taxon>Brassicales</taxon>
        <taxon>Brassicaceae</taxon>
        <taxon>Brassiceae</taxon>
        <taxon>Brassica</taxon>
    </lineage>
</organism>
<reference evidence="1" key="1">
    <citation type="submission" date="2019-12" db="EMBL/GenBank/DDBJ databases">
        <title>Genome sequencing and annotation of Brassica cretica.</title>
        <authorList>
            <person name="Studholme D.J."/>
            <person name="Sarris P.F."/>
        </authorList>
    </citation>
    <scope>NUCLEOTIDE SEQUENCE</scope>
    <source>
        <strain evidence="1">PFS-102/07</strain>
        <tissue evidence="1">Leaf</tissue>
    </source>
</reference>
<gene>
    <name evidence="1" type="ORF">F2Q70_00007228</name>
</gene>
<dbReference type="EMBL" id="QGKY02000089">
    <property type="protein sequence ID" value="KAF2612032.1"/>
    <property type="molecule type" value="Genomic_DNA"/>
</dbReference>
<comment type="caution">
    <text evidence="1">The sequence shown here is derived from an EMBL/GenBank/DDBJ whole genome shotgun (WGS) entry which is preliminary data.</text>
</comment>
<dbReference type="AlphaFoldDB" id="A0A8S9LZM5"/>
<sequence length="60" mass="6268">MMTSTCVVLCIDGGVDKGRLVDGIGPRGGSLSSVLDDQLKVECNANVSHSLMRQISCGML</sequence>
<evidence type="ECO:0000313" key="1">
    <source>
        <dbReference type="EMBL" id="KAF2612032.1"/>
    </source>
</evidence>